<feature type="transmembrane region" description="Helical" evidence="7">
    <location>
        <begin position="32"/>
        <end position="50"/>
    </location>
</feature>
<organism evidence="9 10">
    <name type="scientific">Nocardia carnea</name>
    <dbReference type="NCBI Taxonomy" id="37328"/>
    <lineage>
        <taxon>Bacteria</taxon>
        <taxon>Bacillati</taxon>
        <taxon>Actinomycetota</taxon>
        <taxon>Actinomycetes</taxon>
        <taxon>Mycobacteriales</taxon>
        <taxon>Nocardiaceae</taxon>
        <taxon>Nocardia</taxon>
    </lineage>
</organism>
<evidence type="ECO:0000256" key="1">
    <source>
        <dbReference type="ARBA" id="ARBA00004651"/>
    </source>
</evidence>
<dbReference type="RefSeq" id="WP_231507892.1">
    <property type="nucleotide sequence ID" value="NZ_JBIRUQ010000001.1"/>
</dbReference>
<feature type="transmembrane region" description="Helical" evidence="7">
    <location>
        <begin position="84"/>
        <end position="109"/>
    </location>
</feature>
<proteinExistence type="inferred from homology"/>
<evidence type="ECO:0000256" key="5">
    <source>
        <dbReference type="ARBA" id="ARBA00022989"/>
    </source>
</evidence>
<feature type="transmembrane region" description="Helical" evidence="7">
    <location>
        <begin position="144"/>
        <end position="167"/>
    </location>
</feature>
<dbReference type="PROSITE" id="PS50928">
    <property type="entry name" value="ABC_TM1"/>
    <property type="match status" value="1"/>
</dbReference>
<keyword evidence="5 7" id="KW-1133">Transmembrane helix</keyword>
<keyword evidence="10" id="KW-1185">Reference proteome</keyword>
<dbReference type="SUPFAM" id="SSF161098">
    <property type="entry name" value="MetI-like"/>
    <property type="match status" value="1"/>
</dbReference>
<evidence type="ECO:0000259" key="8">
    <source>
        <dbReference type="PROSITE" id="PS50928"/>
    </source>
</evidence>
<feature type="domain" description="ABC transmembrane type-1" evidence="8">
    <location>
        <begin position="78"/>
        <end position="262"/>
    </location>
</feature>
<sequence>MTSVMSRQLPTRPISLGAAVPRISTARRVGPPVLVAVLGVLAWWATAIVLDSRIFPTPADSMRSLVADLATESFRANVFDSLRLLIAAFVVSVVMGSILGLALGMSAFWSRAVLPIIYSINSIPKIVLYPLFLSFLGIGQLSRFGFAFYAAFVPMLIMAVESATAVNPLHLKMAASLRMSRPRLIRQIIVPSTLPALATGMRTTFGLAFLGLLLAEMFSSSSGIGYEMLRNVSLIRMENIMGTVVLIVVIALPPTIALQALENRITARFGGSAR</sequence>
<name>A0ABW7TDT1_9NOCA</name>
<dbReference type="GeneID" id="93506545"/>
<accession>A0ABW7TDT1</accession>
<evidence type="ECO:0000313" key="9">
    <source>
        <dbReference type="EMBL" id="MFI1459179.1"/>
    </source>
</evidence>
<keyword evidence="3" id="KW-1003">Cell membrane</keyword>
<dbReference type="EMBL" id="JBIRUQ010000001">
    <property type="protein sequence ID" value="MFI1459179.1"/>
    <property type="molecule type" value="Genomic_DNA"/>
</dbReference>
<reference evidence="9 10" key="1">
    <citation type="submission" date="2024-10" db="EMBL/GenBank/DDBJ databases">
        <title>The Natural Products Discovery Center: Release of the First 8490 Sequenced Strains for Exploring Actinobacteria Biosynthetic Diversity.</title>
        <authorList>
            <person name="Kalkreuter E."/>
            <person name="Kautsar S.A."/>
            <person name="Yang D."/>
            <person name="Bader C.D."/>
            <person name="Teijaro C.N."/>
            <person name="Fluegel L."/>
            <person name="Davis C.M."/>
            <person name="Simpson J.R."/>
            <person name="Lauterbach L."/>
            <person name="Steele A.D."/>
            <person name="Gui C."/>
            <person name="Meng S."/>
            <person name="Li G."/>
            <person name="Viehrig K."/>
            <person name="Ye F."/>
            <person name="Su P."/>
            <person name="Kiefer A.F."/>
            <person name="Nichols A."/>
            <person name="Cepeda A.J."/>
            <person name="Yan W."/>
            <person name="Fan B."/>
            <person name="Jiang Y."/>
            <person name="Adhikari A."/>
            <person name="Zheng C.-J."/>
            <person name="Schuster L."/>
            <person name="Cowan T.M."/>
            <person name="Smanski M.J."/>
            <person name="Chevrette M.G."/>
            <person name="De Carvalho L.P.S."/>
            <person name="Shen B."/>
        </authorList>
    </citation>
    <scope>NUCLEOTIDE SEQUENCE [LARGE SCALE GENOMIC DNA]</scope>
    <source>
        <strain evidence="9 10">NPDC020568</strain>
    </source>
</reference>
<dbReference type="Gene3D" id="1.10.3720.10">
    <property type="entry name" value="MetI-like"/>
    <property type="match status" value="1"/>
</dbReference>
<dbReference type="PANTHER" id="PTHR30151:SF0">
    <property type="entry name" value="ABC TRANSPORTER PERMEASE PROTEIN MJ0413-RELATED"/>
    <property type="match status" value="1"/>
</dbReference>
<keyword evidence="2 7" id="KW-0813">Transport</keyword>
<comment type="subcellular location">
    <subcellularLocation>
        <location evidence="1 7">Cell membrane</location>
        <topology evidence="1 7">Multi-pass membrane protein</topology>
    </subcellularLocation>
</comment>
<dbReference type="Proteomes" id="UP001611263">
    <property type="component" value="Unassembled WGS sequence"/>
</dbReference>
<dbReference type="Pfam" id="PF00528">
    <property type="entry name" value="BPD_transp_1"/>
    <property type="match status" value="1"/>
</dbReference>
<dbReference type="PANTHER" id="PTHR30151">
    <property type="entry name" value="ALKANE SULFONATE ABC TRANSPORTER-RELATED, MEMBRANE SUBUNIT"/>
    <property type="match status" value="1"/>
</dbReference>
<dbReference type="InterPro" id="IPR000515">
    <property type="entry name" value="MetI-like"/>
</dbReference>
<evidence type="ECO:0000256" key="4">
    <source>
        <dbReference type="ARBA" id="ARBA00022692"/>
    </source>
</evidence>
<dbReference type="InterPro" id="IPR035906">
    <property type="entry name" value="MetI-like_sf"/>
</dbReference>
<evidence type="ECO:0000256" key="7">
    <source>
        <dbReference type="RuleBase" id="RU363032"/>
    </source>
</evidence>
<comment type="caution">
    <text evidence="9">The sequence shown here is derived from an EMBL/GenBank/DDBJ whole genome shotgun (WGS) entry which is preliminary data.</text>
</comment>
<feature type="transmembrane region" description="Helical" evidence="7">
    <location>
        <begin position="234"/>
        <end position="258"/>
    </location>
</feature>
<evidence type="ECO:0000256" key="2">
    <source>
        <dbReference type="ARBA" id="ARBA00022448"/>
    </source>
</evidence>
<comment type="similarity">
    <text evidence="7">Belongs to the binding-protein-dependent transport system permease family.</text>
</comment>
<feature type="transmembrane region" description="Helical" evidence="7">
    <location>
        <begin position="116"/>
        <end position="138"/>
    </location>
</feature>
<protein>
    <submittedName>
        <fullName evidence="9">ABC transporter permease</fullName>
    </submittedName>
</protein>
<evidence type="ECO:0000313" key="10">
    <source>
        <dbReference type="Proteomes" id="UP001611263"/>
    </source>
</evidence>
<gene>
    <name evidence="9" type="ORF">ACH4WX_00490</name>
</gene>
<keyword evidence="6 7" id="KW-0472">Membrane</keyword>
<evidence type="ECO:0000256" key="6">
    <source>
        <dbReference type="ARBA" id="ARBA00023136"/>
    </source>
</evidence>
<evidence type="ECO:0000256" key="3">
    <source>
        <dbReference type="ARBA" id="ARBA00022475"/>
    </source>
</evidence>
<keyword evidence="4 7" id="KW-0812">Transmembrane</keyword>